<proteinExistence type="predicted"/>
<accession>A0A8S1TBB5</accession>
<evidence type="ECO:0000256" key="6">
    <source>
        <dbReference type="ARBA" id="ARBA00022840"/>
    </source>
</evidence>
<dbReference type="EC" id="2.7.11.1" evidence="1"/>
<dbReference type="OrthoDB" id="248923at2759"/>
<evidence type="ECO:0000256" key="9">
    <source>
        <dbReference type="PROSITE-ProRule" id="PRU10141"/>
    </source>
</evidence>
<evidence type="ECO:0000313" key="11">
    <source>
        <dbReference type="EMBL" id="CAD8148644.1"/>
    </source>
</evidence>
<evidence type="ECO:0000256" key="3">
    <source>
        <dbReference type="ARBA" id="ARBA00022679"/>
    </source>
</evidence>
<dbReference type="CDD" id="cd08215">
    <property type="entry name" value="STKc_Nek"/>
    <property type="match status" value="1"/>
</dbReference>
<dbReference type="EMBL" id="CAJJDP010000021">
    <property type="protein sequence ID" value="CAD8148644.1"/>
    <property type="molecule type" value="Genomic_DNA"/>
</dbReference>
<dbReference type="InterPro" id="IPR000719">
    <property type="entry name" value="Prot_kinase_dom"/>
</dbReference>
<evidence type="ECO:0000256" key="4">
    <source>
        <dbReference type="ARBA" id="ARBA00022741"/>
    </source>
</evidence>
<dbReference type="Pfam" id="PF00069">
    <property type="entry name" value="Pkinase"/>
    <property type="match status" value="1"/>
</dbReference>
<organism evidence="11 12">
    <name type="scientific">Paramecium octaurelia</name>
    <dbReference type="NCBI Taxonomy" id="43137"/>
    <lineage>
        <taxon>Eukaryota</taxon>
        <taxon>Sar</taxon>
        <taxon>Alveolata</taxon>
        <taxon>Ciliophora</taxon>
        <taxon>Intramacronucleata</taxon>
        <taxon>Oligohymenophorea</taxon>
        <taxon>Peniculida</taxon>
        <taxon>Parameciidae</taxon>
        <taxon>Paramecium</taxon>
    </lineage>
</organism>
<keyword evidence="6 9" id="KW-0067">ATP-binding</keyword>
<keyword evidence="2" id="KW-0723">Serine/threonine-protein kinase</keyword>
<dbReference type="InterPro" id="IPR051131">
    <property type="entry name" value="NEK_Ser/Thr_kinase_NIMA"/>
</dbReference>
<evidence type="ECO:0000256" key="1">
    <source>
        <dbReference type="ARBA" id="ARBA00012513"/>
    </source>
</evidence>
<dbReference type="PANTHER" id="PTHR44899:SF3">
    <property type="entry name" value="SERINE_THREONINE-PROTEIN KINASE NEK1"/>
    <property type="match status" value="1"/>
</dbReference>
<dbReference type="Proteomes" id="UP000683925">
    <property type="component" value="Unassembled WGS sequence"/>
</dbReference>
<feature type="binding site" evidence="9">
    <location>
        <position position="33"/>
    </location>
    <ligand>
        <name>ATP</name>
        <dbReference type="ChEBI" id="CHEBI:30616"/>
    </ligand>
</feature>
<protein>
    <recommendedName>
        <fullName evidence="1">non-specific serine/threonine protein kinase</fullName>
        <ecNumber evidence="1">2.7.11.1</ecNumber>
    </recommendedName>
</protein>
<dbReference type="SMART" id="SM00220">
    <property type="entry name" value="S_TKc"/>
    <property type="match status" value="1"/>
</dbReference>
<comment type="catalytic activity">
    <reaction evidence="8">
        <text>L-seryl-[protein] + ATP = O-phospho-L-seryl-[protein] + ADP + H(+)</text>
        <dbReference type="Rhea" id="RHEA:17989"/>
        <dbReference type="Rhea" id="RHEA-COMP:9863"/>
        <dbReference type="Rhea" id="RHEA-COMP:11604"/>
        <dbReference type="ChEBI" id="CHEBI:15378"/>
        <dbReference type="ChEBI" id="CHEBI:29999"/>
        <dbReference type="ChEBI" id="CHEBI:30616"/>
        <dbReference type="ChEBI" id="CHEBI:83421"/>
        <dbReference type="ChEBI" id="CHEBI:456216"/>
        <dbReference type="EC" id="2.7.11.1"/>
    </reaction>
</comment>
<sequence>MDKYKKIRVVGKGSFGYALLAQALSNKKNYIIKIIDISKMDRKQREEALNEVHVLKAMRHPYIITYRESFMEKKCLCIVMDYADGGDLYGKIAKQKELGILFSEEQILDWFVQMALAMNHIHERKILHRDLKTQNIFLTSKNDVKIGDFGIARVLQHTYDCAKTAIGTPYYLSPEICQEKPYNQKSDIWSLGCILYELTTLNHAFDALSMKELVLKILRGTYPPIPSQYSSELQSLIADMLIKDPSKRPSIKRILERDFLKQRIGSLLVSTLNRHELQELTEIKPTENLFIQPQQTAQQFILQQKQFEQNKISQNQSQNNSPITSRQIIQTVASKKPSPKKDNSKVELKSLFNRQNSPLQSINQNYSIQQQQIYSQQQQQQLMDEKFEKPHSFASVVSQKENQQQQQPPKQQQNIELLNKFYLKDNTNIVRLQSKSPILQEQKRKESIVSLVREDDSFEQQQGYKFLIKDMRKCLDKKQSKEEEESIIVDNFKIVPQFLNQQKQFQVPGTSERDTIGYKIEALRYYLEQQMGLDTFMKAYQTLENSQESEQLKQANQLLNQELRKYIPLIIQLIVCEDSYY</sequence>
<dbReference type="FunFam" id="3.30.200.20:FF:000631">
    <property type="entry name" value="Serine/threonine-protein kinase NEK"/>
    <property type="match status" value="1"/>
</dbReference>
<feature type="domain" description="Protein kinase" evidence="10">
    <location>
        <begin position="4"/>
        <end position="260"/>
    </location>
</feature>
<dbReference type="OMA" id="YYLELQM"/>
<dbReference type="GO" id="GO:0005524">
    <property type="term" value="F:ATP binding"/>
    <property type="evidence" value="ECO:0007669"/>
    <property type="project" value="UniProtKB-UniRule"/>
</dbReference>
<dbReference type="PROSITE" id="PS00108">
    <property type="entry name" value="PROTEIN_KINASE_ST"/>
    <property type="match status" value="1"/>
</dbReference>
<dbReference type="GO" id="GO:0004674">
    <property type="term" value="F:protein serine/threonine kinase activity"/>
    <property type="evidence" value="ECO:0007669"/>
    <property type="project" value="UniProtKB-KW"/>
</dbReference>
<dbReference type="FunFam" id="1.10.510.10:FF:000172">
    <property type="entry name" value="serine/threonine-protein kinase Nek1 isoform X1"/>
    <property type="match status" value="1"/>
</dbReference>
<dbReference type="AlphaFoldDB" id="A0A8S1TBB5"/>
<keyword evidence="4 9" id="KW-0547">Nucleotide-binding</keyword>
<evidence type="ECO:0000256" key="8">
    <source>
        <dbReference type="ARBA" id="ARBA00048679"/>
    </source>
</evidence>
<reference evidence="11" key="1">
    <citation type="submission" date="2021-01" db="EMBL/GenBank/DDBJ databases">
        <authorList>
            <consortium name="Genoscope - CEA"/>
            <person name="William W."/>
        </authorList>
    </citation>
    <scope>NUCLEOTIDE SEQUENCE</scope>
</reference>
<dbReference type="InterPro" id="IPR017441">
    <property type="entry name" value="Protein_kinase_ATP_BS"/>
</dbReference>
<dbReference type="PANTHER" id="PTHR44899">
    <property type="entry name" value="CAMK FAMILY PROTEIN KINASE"/>
    <property type="match status" value="1"/>
</dbReference>
<evidence type="ECO:0000256" key="2">
    <source>
        <dbReference type="ARBA" id="ARBA00022527"/>
    </source>
</evidence>
<comment type="caution">
    <text evidence="11">The sequence shown here is derived from an EMBL/GenBank/DDBJ whole genome shotgun (WGS) entry which is preliminary data.</text>
</comment>
<evidence type="ECO:0000313" key="12">
    <source>
        <dbReference type="Proteomes" id="UP000683925"/>
    </source>
</evidence>
<gene>
    <name evidence="11" type="ORF">POCTA_138.1.T0210226</name>
</gene>
<dbReference type="PROSITE" id="PS50011">
    <property type="entry name" value="PROTEIN_KINASE_DOM"/>
    <property type="match status" value="1"/>
</dbReference>
<keyword evidence="5" id="KW-0418">Kinase</keyword>
<keyword evidence="12" id="KW-1185">Reference proteome</keyword>
<dbReference type="PROSITE" id="PS00107">
    <property type="entry name" value="PROTEIN_KINASE_ATP"/>
    <property type="match status" value="1"/>
</dbReference>
<name>A0A8S1TBB5_PAROT</name>
<keyword evidence="3" id="KW-0808">Transferase</keyword>
<comment type="catalytic activity">
    <reaction evidence="7">
        <text>L-threonyl-[protein] + ATP = O-phospho-L-threonyl-[protein] + ADP + H(+)</text>
        <dbReference type="Rhea" id="RHEA:46608"/>
        <dbReference type="Rhea" id="RHEA-COMP:11060"/>
        <dbReference type="Rhea" id="RHEA-COMP:11605"/>
        <dbReference type="ChEBI" id="CHEBI:15378"/>
        <dbReference type="ChEBI" id="CHEBI:30013"/>
        <dbReference type="ChEBI" id="CHEBI:30616"/>
        <dbReference type="ChEBI" id="CHEBI:61977"/>
        <dbReference type="ChEBI" id="CHEBI:456216"/>
        <dbReference type="EC" id="2.7.11.1"/>
    </reaction>
</comment>
<evidence type="ECO:0000259" key="10">
    <source>
        <dbReference type="PROSITE" id="PS50011"/>
    </source>
</evidence>
<evidence type="ECO:0000256" key="7">
    <source>
        <dbReference type="ARBA" id="ARBA00047899"/>
    </source>
</evidence>
<evidence type="ECO:0000256" key="5">
    <source>
        <dbReference type="ARBA" id="ARBA00022777"/>
    </source>
</evidence>
<dbReference type="InterPro" id="IPR008271">
    <property type="entry name" value="Ser/Thr_kinase_AS"/>
</dbReference>